<feature type="compositionally biased region" description="Polar residues" evidence="1">
    <location>
        <begin position="39"/>
        <end position="52"/>
    </location>
</feature>
<evidence type="ECO:0000313" key="3">
    <source>
        <dbReference type="EMBL" id="MBO1903255.1"/>
    </source>
</evidence>
<keyword evidence="4" id="KW-1185">Reference proteome</keyword>
<sequence>MDPAADRRRRFLIAAVAGGLALLLLVGVGIYGLLRGPAPSSTPGPQDRPSTTAPAHPDRAPAAPEAIPQNLTPEAFARSIAAALFTWDTTSGNAPSDYAQVLADVAHVSEADAFVGDVRAYLPTNDAWAQLRSYATTQWLSIDRVCVPDAWETALAQAAPNQMPHGATAYTIEGTRHREGTWHTEPVEASRPVAFTIFLVCSSDAPGAGARTGWCEVLRLSQLDAPLR</sequence>
<dbReference type="EMBL" id="JAGDYM010000022">
    <property type="protein sequence ID" value="MBO1903255.1"/>
    <property type="molecule type" value="Genomic_DNA"/>
</dbReference>
<comment type="caution">
    <text evidence="3">The sequence shown here is derived from an EMBL/GenBank/DDBJ whole genome shotgun (WGS) entry which is preliminary data.</text>
</comment>
<dbReference type="Proteomes" id="UP000664382">
    <property type="component" value="Unassembled WGS sequence"/>
</dbReference>
<accession>A0A939MNU3</accession>
<feature type="transmembrane region" description="Helical" evidence="2">
    <location>
        <begin position="12"/>
        <end position="34"/>
    </location>
</feature>
<evidence type="ECO:0000256" key="1">
    <source>
        <dbReference type="SAM" id="MobiDB-lite"/>
    </source>
</evidence>
<organism evidence="3 4">
    <name type="scientific">Leucobacter weissii</name>
    <dbReference type="NCBI Taxonomy" id="1983706"/>
    <lineage>
        <taxon>Bacteria</taxon>
        <taxon>Bacillati</taxon>
        <taxon>Actinomycetota</taxon>
        <taxon>Actinomycetes</taxon>
        <taxon>Micrococcales</taxon>
        <taxon>Microbacteriaceae</taxon>
        <taxon>Leucobacter</taxon>
    </lineage>
</organism>
<evidence type="ECO:0000256" key="2">
    <source>
        <dbReference type="SAM" id="Phobius"/>
    </source>
</evidence>
<keyword evidence="2" id="KW-0472">Membrane</keyword>
<dbReference type="RefSeq" id="WP_208098988.1">
    <property type="nucleotide sequence ID" value="NZ_JAGDYM010000022.1"/>
</dbReference>
<keyword evidence="2" id="KW-1133">Transmembrane helix</keyword>
<protein>
    <submittedName>
        <fullName evidence="3">Uncharacterized protein</fullName>
    </submittedName>
</protein>
<keyword evidence="2" id="KW-0812">Transmembrane</keyword>
<feature type="region of interest" description="Disordered" evidence="1">
    <location>
        <begin position="39"/>
        <end position="65"/>
    </location>
</feature>
<proteinExistence type="predicted"/>
<gene>
    <name evidence="3" type="ORF">J4H92_15025</name>
</gene>
<evidence type="ECO:0000313" key="4">
    <source>
        <dbReference type="Proteomes" id="UP000664382"/>
    </source>
</evidence>
<reference evidence="3" key="1">
    <citation type="submission" date="2021-03" db="EMBL/GenBank/DDBJ databases">
        <title>Leucobacter chromiisoli sp. nov., isolated from chromium-containing soil of chemical plant.</title>
        <authorList>
            <person name="Xu Z."/>
        </authorList>
    </citation>
    <scope>NUCLEOTIDE SEQUENCE</scope>
    <source>
        <strain evidence="3">S27</strain>
    </source>
</reference>
<dbReference type="AlphaFoldDB" id="A0A939MNU3"/>
<name>A0A939MNU3_9MICO</name>